<keyword evidence="1" id="KW-1133">Transmembrane helix</keyword>
<accession>A0A5N6UP79</accession>
<reference evidence="2 3" key="1">
    <citation type="submission" date="2019-04" db="EMBL/GenBank/DDBJ databases">
        <title>Friends and foes A comparative genomics study of 23 Aspergillus species from section Flavi.</title>
        <authorList>
            <consortium name="DOE Joint Genome Institute"/>
            <person name="Kjaerbolling I."/>
            <person name="Vesth T."/>
            <person name="Frisvad J.C."/>
            <person name="Nybo J.L."/>
            <person name="Theobald S."/>
            <person name="Kildgaard S."/>
            <person name="Isbrandt T."/>
            <person name="Kuo A."/>
            <person name="Sato A."/>
            <person name="Lyhne E.K."/>
            <person name="Kogle M.E."/>
            <person name="Wiebenga A."/>
            <person name="Kun R.S."/>
            <person name="Lubbers R.J."/>
            <person name="Makela M.R."/>
            <person name="Barry K."/>
            <person name="Chovatia M."/>
            <person name="Clum A."/>
            <person name="Daum C."/>
            <person name="Haridas S."/>
            <person name="He G."/>
            <person name="LaButti K."/>
            <person name="Lipzen A."/>
            <person name="Mondo S."/>
            <person name="Riley R."/>
            <person name="Salamov A."/>
            <person name="Simmons B.A."/>
            <person name="Magnuson J.K."/>
            <person name="Henrissat B."/>
            <person name="Mortensen U.H."/>
            <person name="Larsen T.O."/>
            <person name="Devries R.P."/>
            <person name="Grigoriev I.V."/>
            <person name="Machida M."/>
            <person name="Baker S.E."/>
            <person name="Andersen M.R."/>
        </authorList>
    </citation>
    <scope>NUCLEOTIDE SEQUENCE [LARGE SCALE GENOMIC DNA]</scope>
    <source>
        <strain evidence="2 3">CBS 117626</strain>
    </source>
</reference>
<gene>
    <name evidence="2" type="ORF">BDV40DRAFT_215927</name>
</gene>
<proteinExistence type="predicted"/>
<feature type="transmembrane region" description="Helical" evidence="1">
    <location>
        <begin position="52"/>
        <end position="72"/>
    </location>
</feature>
<dbReference type="Proteomes" id="UP000326950">
    <property type="component" value="Unassembled WGS sequence"/>
</dbReference>
<protein>
    <recommendedName>
        <fullName evidence="4">Transmembrane protein</fullName>
    </recommendedName>
</protein>
<keyword evidence="3" id="KW-1185">Reference proteome</keyword>
<evidence type="ECO:0000256" key="1">
    <source>
        <dbReference type="SAM" id="Phobius"/>
    </source>
</evidence>
<feature type="transmembrane region" description="Helical" evidence="1">
    <location>
        <begin position="84"/>
        <end position="102"/>
    </location>
</feature>
<keyword evidence="1" id="KW-0812">Transmembrane</keyword>
<evidence type="ECO:0000313" key="3">
    <source>
        <dbReference type="Proteomes" id="UP000326950"/>
    </source>
</evidence>
<dbReference type="AlphaFoldDB" id="A0A5N6UP79"/>
<dbReference type="EMBL" id="ML738657">
    <property type="protein sequence ID" value="KAE8160458.1"/>
    <property type="molecule type" value="Genomic_DNA"/>
</dbReference>
<sequence length="142" mass="16735">MRGRGEEEGKDERVQGTECEGKRGNFYNRECGASVPELCIASVFSMLFSFRVRVFSVNVMYFPTFLLGFGGVRYSSRLGDQGCVLVFPQVLIRLLLLGGSHIKFMLSFFWWESRFYFFFFFFARFRQVFLAKYRREERKISA</sequence>
<organism evidence="2 3">
    <name type="scientific">Aspergillus tamarii</name>
    <dbReference type="NCBI Taxonomy" id="41984"/>
    <lineage>
        <taxon>Eukaryota</taxon>
        <taxon>Fungi</taxon>
        <taxon>Dikarya</taxon>
        <taxon>Ascomycota</taxon>
        <taxon>Pezizomycotina</taxon>
        <taxon>Eurotiomycetes</taxon>
        <taxon>Eurotiomycetidae</taxon>
        <taxon>Eurotiales</taxon>
        <taxon>Aspergillaceae</taxon>
        <taxon>Aspergillus</taxon>
        <taxon>Aspergillus subgen. Circumdati</taxon>
    </lineage>
</organism>
<name>A0A5N6UP79_ASPTM</name>
<evidence type="ECO:0000313" key="2">
    <source>
        <dbReference type="EMBL" id="KAE8160458.1"/>
    </source>
</evidence>
<keyword evidence="1" id="KW-0472">Membrane</keyword>
<evidence type="ECO:0008006" key="4">
    <source>
        <dbReference type="Google" id="ProtNLM"/>
    </source>
</evidence>